<sequence length="427" mass="46147">MPTQVGTKHEAVTSHRCQAQGRAVPTSYQGPTPRSWCMLDLPSEKTERRRRGFASCYRCQATPTTQQLRLHAAGPTSSRRPGAEESRMFTGSGIMAETSSNCDAFRKGTMPIAPPPLVQKDRVFTHGGRAGVRRPQQGTAPTASPSLRLSPKISLAQSSRQDAGSQVRRRHHRRCLDVLQKPFQRGVNGLAARRSRIAASTATPSDWATHGDQAPRRSCSCCATGARGRLVAPAHAASELGHRRAPGPSLEGACTVRQGQALQRQAKPAPPRHRPLPPTPWPRGARTLASTRATPPANHALPQRAPWRHRGPTRRPRAPAPPRQHAAHAVGTPPTRTRAARRLQIHLPGPPDPAAGPRIRPLRCRCRPPRAETAPLNTRSGRADLEEREEKAAPPPPSSQAARASGGRLWRRRGGGERVEGAAAAAI</sequence>
<proteinExistence type="predicted"/>
<keyword evidence="3" id="KW-1185">Reference proteome</keyword>
<evidence type="ECO:0000313" key="3">
    <source>
        <dbReference type="Proteomes" id="UP000275267"/>
    </source>
</evidence>
<feature type="compositionally biased region" description="Basic residues" evidence="1">
    <location>
        <begin position="306"/>
        <end position="317"/>
    </location>
</feature>
<feature type="compositionally biased region" description="Low complexity" evidence="1">
    <location>
        <begin position="399"/>
        <end position="408"/>
    </location>
</feature>
<feature type="compositionally biased region" description="Low complexity" evidence="1">
    <location>
        <begin position="323"/>
        <end position="337"/>
    </location>
</feature>
<evidence type="ECO:0000313" key="2">
    <source>
        <dbReference type="EMBL" id="RLN43205.1"/>
    </source>
</evidence>
<feature type="compositionally biased region" description="Basic and acidic residues" evidence="1">
    <location>
        <begin position="381"/>
        <end position="392"/>
    </location>
</feature>
<feature type="compositionally biased region" description="Polar residues" evidence="1">
    <location>
        <begin position="136"/>
        <end position="147"/>
    </location>
</feature>
<dbReference type="Proteomes" id="UP000275267">
    <property type="component" value="Unassembled WGS sequence"/>
</dbReference>
<organism evidence="2 3">
    <name type="scientific">Panicum miliaceum</name>
    <name type="common">Proso millet</name>
    <name type="synonym">Broomcorn millet</name>
    <dbReference type="NCBI Taxonomy" id="4540"/>
    <lineage>
        <taxon>Eukaryota</taxon>
        <taxon>Viridiplantae</taxon>
        <taxon>Streptophyta</taxon>
        <taxon>Embryophyta</taxon>
        <taxon>Tracheophyta</taxon>
        <taxon>Spermatophyta</taxon>
        <taxon>Magnoliopsida</taxon>
        <taxon>Liliopsida</taxon>
        <taxon>Poales</taxon>
        <taxon>Poaceae</taxon>
        <taxon>PACMAD clade</taxon>
        <taxon>Panicoideae</taxon>
        <taxon>Panicodae</taxon>
        <taxon>Paniceae</taxon>
        <taxon>Panicinae</taxon>
        <taxon>Panicum</taxon>
        <taxon>Panicum sect. Panicum</taxon>
    </lineage>
</organism>
<feature type="region of interest" description="Disordered" evidence="1">
    <location>
        <begin position="259"/>
        <end position="338"/>
    </location>
</feature>
<accession>A0A3L6TUH8</accession>
<feature type="region of interest" description="Disordered" evidence="1">
    <location>
        <begin position="67"/>
        <end position="87"/>
    </location>
</feature>
<feature type="region of interest" description="Disordered" evidence="1">
    <location>
        <begin position="195"/>
        <end position="217"/>
    </location>
</feature>
<gene>
    <name evidence="2" type="ORF">C2845_PM01G18480</name>
</gene>
<name>A0A3L6TUH8_PANMI</name>
<dbReference type="AlphaFoldDB" id="A0A3L6TUH8"/>
<feature type="compositionally biased region" description="Polar residues" evidence="1">
    <location>
        <begin position="155"/>
        <end position="164"/>
    </location>
</feature>
<dbReference type="EMBL" id="PQIB02000001">
    <property type="protein sequence ID" value="RLN43205.1"/>
    <property type="molecule type" value="Genomic_DNA"/>
</dbReference>
<protein>
    <submittedName>
        <fullName evidence="2">Uncharacterized protein</fullName>
    </submittedName>
</protein>
<reference evidence="3" key="1">
    <citation type="journal article" date="2019" name="Nat. Commun.">
        <title>The genome of broomcorn millet.</title>
        <authorList>
            <person name="Zou C."/>
            <person name="Miki D."/>
            <person name="Li D."/>
            <person name="Tang Q."/>
            <person name="Xiao L."/>
            <person name="Rajput S."/>
            <person name="Deng P."/>
            <person name="Jia W."/>
            <person name="Huang R."/>
            <person name="Zhang M."/>
            <person name="Sun Y."/>
            <person name="Hu J."/>
            <person name="Fu X."/>
            <person name="Schnable P.S."/>
            <person name="Li F."/>
            <person name="Zhang H."/>
            <person name="Feng B."/>
            <person name="Zhu X."/>
            <person name="Liu R."/>
            <person name="Schnable J.C."/>
            <person name="Zhu J.-K."/>
            <person name="Zhang H."/>
        </authorList>
    </citation>
    <scope>NUCLEOTIDE SEQUENCE [LARGE SCALE GENOMIC DNA]</scope>
</reference>
<comment type="caution">
    <text evidence="2">The sequence shown here is derived from an EMBL/GenBank/DDBJ whole genome shotgun (WGS) entry which is preliminary data.</text>
</comment>
<feature type="region of interest" description="Disordered" evidence="1">
    <location>
        <begin position="129"/>
        <end position="170"/>
    </location>
</feature>
<evidence type="ECO:0000256" key="1">
    <source>
        <dbReference type="SAM" id="MobiDB-lite"/>
    </source>
</evidence>
<feature type="region of interest" description="Disordered" evidence="1">
    <location>
        <begin position="367"/>
        <end position="427"/>
    </location>
</feature>